<reference evidence="4" key="2">
    <citation type="submission" date="2021-04" db="EMBL/GenBank/DDBJ databases">
        <authorList>
            <person name="Gilroy R."/>
        </authorList>
    </citation>
    <scope>NUCLEOTIDE SEQUENCE</scope>
    <source>
        <strain evidence="4">ChiSjej1B19-5720</strain>
    </source>
</reference>
<comment type="caution">
    <text evidence="4">The sequence shown here is derived from an EMBL/GenBank/DDBJ whole genome shotgun (WGS) entry which is preliminary data.</text>
</comment>
<dbReference type="GO" id="GO:0003677">
    <property type="term" value="F:DNA binding"/>
    <property type="evidence" value="ECO:0007669"/>
    <property type="project" value="UniProtKB-UniRule"/>
</dbReference>
<dbReference type="PANTHER" id="PTHR43479">
    <property type="entry name" value="ACREF/ENVCD OPERON REPRESSOR-RELATED"/>
    <property type="match status" value="1"/>
</dbReference>
<dbReference type="InterPro" id="IPR009057">
    <property type="entry name" value="Homeodomain-like_sf"/>
</dbReference>
<dbReference type="SUPFAM" id="SSF46689">
    <property type="entry name" value="Homeodomain-like"/>
    <property type="match status" value="1"/>
</dbReference>
<feature type="domain" description="HTH tetR-type" evidence="3">
    <location>
        <begin position="1"/>
        <end position="59"/>
    </location>
</feature>
<dbReference type="Pfam" id="PF14278">
    <property type="entry name" value="TetR_C_8"/>
    <property type="match status" value="1"/>
</dbReference>
<evidence type="ECO:0000313" key="5">
    <source>
        <dbReference type="Proteomes" id="UP000823842"/>
    </source>
</evidence>
<keyword evidence="1 2" id="KW-0238">DNA-binding</keyword>
<proteinExistence type="predicted"/>
<sequence length="181" mass="20423">TKILIRKAFTELLQNKPVQSISVKELCTAAGINRGTFYAHYTDIYDLMHQIEDEMMDNFLTALKPLLNADSSQVTPLKITTEIFQCLKENADLCAVTLGKYGDKEFASRLLAIGREKCMECYVKYFTDATPKQIEYYYTFVSAGCIGILEKWLHDGMTSSPEELACIAENIMMKGIAFLKG</sequence>
<dbReference type="EMBL" id="DWYZ01000232">
    <property type="protein sequence ID" value="HJB29581.1"/>
    <property type="molecule type" value="Genomic_DNA"/>
</dbReference>
<accession>A0A9D2RXC3</accession>
<protein>
    <submittedName>
        <fullName evidence="4">TetR/AcrR family transcriptional regulator</fullName>
    </submittedName>
</protein>
<evidence type="ECO:0000256" key="1">
    <source>
        <dbReference type="ARBA" id="ARBA00023125"/>
    </source>
</evidence>
<dbReference type="InterPro" id="IPR001647">
    <property type="entry name" value="HTH_TetR"/>
</dbReference>
<dbReference type="Pfam" id="PF00440">
    <property type="entry name" value="TetR_N"/>
    <property type="match status" value="1"/>
</dbReference>
<dbReference type="PANTHER" id="PTHR43479:SF7">
    <property type="entry name" value="TETR-FAMILY TRANSCRIPTIONAL REGULATOR"/>
    <property type="match status" value="1"/>
</dbReference>
<feature type="non-terminal residue" evidence="4">
    <location>
        <position position="1"/>
    </location>
</feature>
<dbReference type="InterPro" id="IPR039532">
    <property type="entry name" value="TetR_C_Firmicutes"/>
</dbReference>
<feature type="DNA-binding region" description="H-T-H motif" evidence="2">
    <location>
        <begin position="22"/>
        <end position="41"/>
    </location>
</feature>
<dbReference type="AlphaFoldDB" id="A0A9D2RXC3"/>
<evidence type="ECO:0000259" key="3">
    <source>
        <dbReference type="PROSITE" id="PS50977"/>
    </source>
</evidence>
<evidence type="ECO:0000313" key="4">
    <source>
        <dbReference type="EMBL" id="HJB29581.1"/>
    </source>
</evidence>
<organism evidence="4 5">
    <name type="scientific">Candidatus Blautia faecavium</name>
    <dbReference type="NCBI Taxonomy" id="2838487"/>
    <lineage>
        <taxon>Bacteria</taxon>
        <taxon>Bacillati</taxon>
        <taxon>Bacillota</taxon>
        <taxon>Clostridia</taxon>
        <taxon>Lachnospirales</taxon>
        <taxon>Lachnospiraceae</taxon>
        <taxon>Blautia</taxon>
    </lineage>
</organism>
<dbReference type="PROSITE" id="PS50977">
    <property type="entry name" value="HTH_TETR_2"/>
    <property type="match status" value="1"/>
</dbReference>
<dbReference type="Gene3D" id="1.10.357.10">
    <property type="entry name" value="Tetracycline Repressor, domain 2"/>
    <property type="match status" value="1"/>
</dbReference>
<gene>
    <name evidence="4" type="ORF">IAA06_12450</name>
</gene>
<evidence type="ECO:0000256" key="2">
    <source>
        <dbReference type="PROSITE-ProRule" id="PRU00335"/>
    </source>
</evidence>
<reference evidence="4" key="1">
    <citation type="journal article" date="2021" name="PeerJ">
        <title>Extensive microbial diversity within the chicken gut microbiome revealed by metagenomics and culture.</title>
        <authorList>
            <person name="Gilroy R."/>
            <person name="Ravi A."/>
            <person name="Getino M."/>
            <person name="Pursley I."/>
            <person name="Horton D.L."/>
            <person name="Alikhan N.F."/>
            <person name="Baker D."/>
            <person name="Gharbi K."/>
            <person name="Hall N."/>
            <person name="Watson M."/>
            <person name="Adriaenssens E.M."/>
            <person name="Foster-Nyarko E."/>
            <person name="Jarju S."/>
            <person name="Secka A."/>
            <person name="Antonio M."/>
            <person name="Oren A."/>
            <person name="Chaudhuri R.R."/>
            <person name="La Ragione R."/>
            <person name="Hildebrand F."/>
            <person name="Pallen M.J."/>
        </authorList>
    </citation>
    <scope>NUCLEOTIDE SEQUENCE</scope>
    <source>
        <strain evidence="4">ChiSjej1B19-5720</strain>
    </source>
</reference>
<dbReference type="InterPro" id="IPR050624">
    <property type="entry name" value="HTH-type_Tx_Regulator"/>
</dbReference>
<name>A0A9D2RXC3_9FIRM</name>
<dbReference type="Proteomes" id="UP000823842">
    <property type="component" value="Unassembled WGS sequence"/>
</dbReference>